<sequence length="311" mass="33706">MGDVAVVSLSPTTFARLAGSSQDTFWGERLTHVVSGQPVLLWLRKNAFGQRAVGRRVSMYWSIDDQYYSGKVAEYREHDAAHLLHHDNRGLDWVHLALQVFGWEICDGLTTCMWGADAEQTAYPNPTVSATCKEESPAERHPLFRLDESTTAPEVGAADGCVRSREGDLPCFKEDGLAMAQQINPTDGCVRSSEAERQPFRWSGSAVAEEALAADGCVRLGVAEKGQLKLDGSTAALKMGPTHGCAQLESRRQASVWFESRSLCNALATAEQTDTAHGLGEAEGGYKRASGARDQCVGSEAADALEWLNEA</sequence>
<evidence type="ECO:0000313" key="2">
    <source>
        <dbReference type="Proteomes" id="UP001190700"/>
    </source>
</evidence>
<name>A0AAE0BCR8_9CHLO</name>
<comment type="caution">
    <text evidence="1">The sequence shown here is derived from an EMBL/GenBank/DDBJ whole genome shotgun (WGS) entry which is preliminary data.</text>
</comment>
<dbReference type="Proteomes" id="UP001190700">
    <property type="component" value="Unassembled WGS sequence"/>
</dbReference>
<proteinExistence type="predicted"/>
<accession>A0AAE0BCR8</accession>
<dbReference type="AlphaFoldDB" id="A0AAE0BCR8"/>
<reference evidence="1 2" key="1">
    <citation type="journal article" date="2015" name="Genome Biol. Evol.">
        <title>Comparative Genomics of a Bacterivorous Green Alga Reveals Evolutionary Causalities and Consequences of Phago-Mixotrophic Mode of Nutrition.</title>
        <authorList>
            <person name="Burns J.A."/>
            <person name="Paasch A."/>
            <person name="Narechania A."/>
            <person name="Kim E."/>
        </authorList>
    </citation>
    <scope>NUCLEOTIDE SEQUENCE [LARGE SCALE GENOMIC DNA]</scope>
    <source>
        <strain evidence="1 2">PLY_AMNH</strain>
    </source>
</reference>
<protein>
    <submittedName>
        <fullName evidence="1">Uncharacterized protein</fullName>
    </submittedName>
</protein>
<gene>
    <name evidence="1" type="ORF">CYMTET_56158</name>
</gene>
<keyword evidence="2" id="KW-1185">Reference proteome</keyword>
<evidence type="ECO:0000313" key="1">
    <source>
        <dbReference type="EMBL" id="KAK3233553.1"/>
    </source>
</evidence>
<organism evidence="1 2">
    <name type="scientific">Cymbomonas tetramitiformis</name>
    <dbReference type="NCBI Taxonomy" id="36881"/>
    <lineage>
        <taxon>Eukaryota</taxon>
        <taxon>Viridiplantae</taxon>
        <taxon>Chlorophyta</taxon>
        <taxon>Pyramimonadophyceae</taxon>
        <taxon>Pyramimonadales</taxon>
        <taxon>Pyramimonadaceae</taxon>
        <taxon>Cymbomonas</taxon>
    </lineage>
</organism>
<dbReference type="EMBL" id="LGRX02035679">
    <property type="protein sequence ID" value="KAK3233553.1"/>
    <property type="molecule type" value="Genomic_DNA"/>
</dbReference>